<evidence type="ECO:0000256" key="2">
    <source>
        <dbReference type="SAM" id="Phobius"/>
    </source>
</evidence>
<dbReference type="Pfam" id="PF00498">
    <property type="entry name" value="FHA"/>
    <property type="match status" value="1"/>
</dbReference>
<feature type="compositionally biased region" description="Pro residues" evidence="1">
    <location>
        <begin position="125"/>
        <end position="186"/>
    </location>
</feature>
<keyword evidence="2" id="KW-1133">Transmembrane helix</keyword>
<feature type="region of interest" description="Disordered" evidence="1">
    <location>
        <begin position="116"/>
        <end position="209"/>
    </location>
</feature>
<keyword evidence="2" id="KW-0472">Membrane</keyword>
<name>L0DBE8_SINAD</name>
<dbReference type="eggNOG" id="COG1716">
    <property type="taxonomic scope" value="Bacteria"/>
</dbReference>
<evidence type="ECO:0000313" key="5">
    <source>
        <dbReference type="Proteomes" id="UP000010798"/>
    </source>
</evidence>
<dbReference type="AlphaFoldDB" id="L0DBE8"/>
<dbReference type="InterPro" id="IPR000253">
    <property type="entry name" value="FHA_dom"/>
</dbReference>
<dbReference type="Proteomes" id="UP000010798">
    <property type="component" value="Chromosome"/>
</dbReference>
<gene>
    <name evidence="4" type="ordered locus">Sinac_1820</name>
</gene>
<dbReference type="HOGENOM" id="CLU_489920_0_0_0"/>
<dbReference type="EMBL" id="CP003364">
    <property type="protein sequence ID" value="AGA26185.1"/>
    <property type="molecule type" value="Genomic_DNA"/>
</dbReference>
<dbReference type="OrthoDB" id="281384at2"/>
<proteinExistence type="predicted"/>
<dbReference type="SUPFAM" id="SSF49879">
    <property type="entry name" value="SMAD/FHA domain"/>
    <property type="match status" value="1"/>
</dbReference>
<protein>
    <submittedName>
        <fullName evidence="4">FHA domain-containing protein</fullName>
    </submittedName>
</protein>
<evidence type="ECO:0000259" key="3">
    <source>
        <dbReference type="Pfam" id="PF00498"/>
    </source>
</evidence>
<dbReference type="KEGG" id="saci:Sinac_1820"/>
<feature type="transmembrane region" description="Helical" evidence="2">
    <location>
        <begin position="491"/>
        <end position="512"/>
    </location>
</feature>
<keyword evidence="2" id="KW-0812">Transmembrane</keyword>
<dbReference type="CDD" id="cd00060">
    <property type="entry name" value="FHA"/>
    <property type="match status" value="1"/>
</dbReference>
<feature type="transmembrane region" description="Helical" evidence="2">
    <location>
        <begin position="459"/>
        <end position="479"/>
    </location>
</feature>
<dbReference type="Gene3D" id="2.60.200.20">
    <property type="match status" value="1"/>
</dbReference>
<feature type="transmembrane region" description="Helical" evidence="2">
    <location>
        <begin position="524"/>
        <end position="546"/>
    </location>
</feature>
<evidence type="ECO:0000313" key="4">
    <source>
        <dbReference type="EMBL" id="AGA26185.1"/>
    </source>
</evidence>
<keyword evidence="5" id="KW-1185">Reference proteome</keyword>
<dbReference type="STRING" id="886293.Sinac_1820"/>
<accession>L0DBE8</accession>
<evidence type="ECO:0000256" key="1">
    <source>
        <dbReference type="SAM" id="MobiDB-lite"/>
    </source>
</evidence>
<dbReference type="InterPro" id="IPR008984">
    <property type="entry name" value="SMAD_FHA_dom_sf"/>
</dbReference>
<reference evidence="4 5" key="1">
    <citation type="submission" date="2012-02" db="EMBL/GenBank/DDBJ databases">
        <title>Complete sequence of chromosome of Singulisphaera acidiphila DSM 18658.</title>
        <authorList>
            <consortium name="US DOE Joint Genome Institute (JGI-PGF)"/>
            <person name="Lucas S."/>
            <person name="Copeland A."/>
            <person name="Lapidus A."/>
            <person name="Glavina del Rio T."/>
            <person name="Dalin E."/>
            <person name="Tice H."/>
            <person name="Bruce D."/>
            <person name="Goodwin L."/>
            <person name="Pitluck S."/>
            <person name="Peters L."/>
            <person name="Ovchinnikova G."/>
            <person name="Chertkov O."/>
            <person name="Kyrpides N."/>
            <person name="Mavromatis K."/>
            <person name="Ivanova N."/>
            <person name="Brettin T."/>
            <person name="Detter J.C."/>
            <person name="Han C."/>
            <person name="Larimer F."/>
            <person name="Land M."/>
            <person name="Hauser L."/>
            <person name="Markowitz V."/>
            <person name="Cheng J.-F."/>
            <person name="Hugenholtz P."/>
            <person name="Woyke T."/>
            <person name="Wu D."/>
            <person name="Tindall B."/>
            <person name="Pomrenke H."/>
            <person name="Brambilla E."/>
            <person name="Klenk H.-P."/>
            <person name="Eisen J.A."/>
        </authorList>
    </citation>
    <scope>NUCLEOTIDE SEQUENCE [LARGE SCALE GENOMIC DNA]</scope>
    <source>
        <strain evidence="5">ATCC BAA-1392 / DSM 18658 / VKM B-2454 / MOB10</strain>
    </source>
</reference>
<feature type="domain" description="FHA" evidence="3">
    <location>
        <begin position="51"/>
        <end position="101"/>
    </location>
</feature>
<dbReference type="RefSeq" id="WP_015245354.1">
    <property type="nucleotide sequence ID" value="NC_019892.1"/>
</dbReference>
<organism evidence="4 5">
    <name type="scientific">Singulisphaera acidiphila (strain ATCC BAA-1392 / DSM 18658 / VKM B-2454 / MOB10)</name>
    <dbReference type="NCBI Taxonomy" id="886293"/>
    <lineage>
        <taxon>Bacteria</taxon>
        <taxon>Pseudomonadati</taxon>
        <taxon>Planctomycetota</taxon>
        <taxon>Planctomycetia</taxon>
        <taxon>Isosphaerales</taxon>
        <taxon>Isosphaeraceae</taxon>
        <taxon>Singulisphaera</taxon>
    </lineage>
</organism>
<sequence length="556" mass="57377">MNQSGWSLEVVRGTEVGRSYALDGAATVVGNALNGSPGLDLGHQEGSSPRRMAGRQAQFDLSPQGPVVRDLDSPGGTFVNRQRILPGQALTLQPGDLIQIGGVQLKVVSNVATRPLEPTSGLERPTPPKPVPHPATPPPTSSSKPSPRPTPPSPGSQGSPPRPGTNPTPPNPPRPAPGRPAAPPPTDSTRRAPEPVAPPLPRPSLAKGGVFPVPFVLKSGTSCRTCDDLLTVSAQRWEALRDELTSGRLAAFFATNRLAELAPEANAPGTADERLDAWLAQLPTTRSSLPELDVHPETLTVRAVAGGGVTRQVLAITNTGYRLLRSTLRVEPGAAWIKLTPTFAGKPVITVDRTEVPLEIEIPENLAAPKTGTVVIESNGGSRRVTVRLERLPAPESIPELSSAIYGEGGPDLLELVARQPTGLRLALGTLGGLVLRSLVALGGQLPLGQGATEALPRLLGPVLLFATAGSAIGVALTAKRGEARDLPPAGFAGACVGVLGAAIVVALCRAVEPILGPAPSRSIWGSGILWAVLGAGIAGLSLLVAPPRPATEPES</sequence>